<dbReference type="SMART" id="SM00530">
    <property type="entry name" value="HTH_XRE"/>
    <property type="match status" value="1"/>
</dbReference>
<dbReference type="PANTHER" id="PTHR46558:SF11">
    <property type="entry name" value="HTH-TYPE TRANSCRIPTIONAL REGULATOR XRE"/>
    <property type="match status" value="1"/>
</dbReference>
<reference evidence="5" key="1">
    <citation type="journal article" date="2021" name="PeerJ">
        <title>Extensive microbial diversity within the chicken gut microbiome revealed by metagenomics and culture.</title>
        <authorList>
            <person name="Gilroy R."/>
            <person name="Ravi A."/>
            <person name="Getino M."/>
            <person name="Pursley I."/>
            <person name="Horton D.L."/>
            <person name="Alikhan N.F."/>
            <person name="Baker D."/>
            <person name="Gharbi K."/>
            <person name="Hall N."/>
            <person name="Watson M."/>
            <person name="Adriaenssens E.M."/>
            <person name="Foster-Nyarko E."/>
            <person name="Jarju S."/>
            <person name="Secka A."/>
            <person name="Antonio M."/>
            <person name="Oren A."/>
            <person name="Chaudhuri R.R."/>
            <person name="La Ragione R."/>
            <person name="Hildebrand F."/>
            <person name="Pallen M.J."/>
        </authorList>
    </citation>
    <scope>NUCLEOTIDE SEQUENCE</scope>
    <source>
        <strain evidence="5">ChiW7-2402</strain>
    </source>
</reference>
<evidence type="ECO:0000256" key="2">
    <source>
        <dbReference type="SAM" id="MobiDB-lite"/>
    </source>
</evidence>
<feature type="transmembrane region" description="Helical" evidence="3">
    <location>
        <begin position="257"/>
        <end position="278"/>
    </location>
</feature>
<gene>
    <name evidence="5" type="ORF">H9964_01960</name>
</gene>
<dbReference type="PANTHER" id="PTHR46558">
    <property type="entry name" value="TRACRIPTIONAL REGULATORY PROTEIN-RELATED-RELATED"/>
    <property type="match status" value="1"/>
</dbReference>
<reference evidence="5" key="2">
    <citation type="submission" date="2021-04" db="EMBL/GenBank/DDBJ databases">
        <authorList>
            <person name="Gilroy R."/>
        </authorList>
    </citation>
    <scope>NUCLEOTIDE SEQUENCE</scope>
    <source>
        <strain evidence="5">ChiW7-2402</strain>
    </source>
</reference>
<comment type="caution">
    <text evidence="5">The sequence shown here is derived from an EMBL/GenBank/DDBJ whole genome shotgun (WGS) entry which is preliminary data.</text>
</comment>
<keyword evidence="3" id="KW-0812">Transmembrane</keyword>
<dbReference type="InterPro" id="IPR001387">
    <property type="entry name" value="Cro/C1-type_HTH"/>
</dbReference>
<evidence type="ECO:0000256" key="1">
    <source>
        <dbReference type="ARBA" id="ARBA00023125"/>
    </source>
</evidence>
<dbReference type="Gene3D" id="1.10.260.40">
    <property type="entry name" value="lambda repressor-like DNA-binding domains"/>
    <property type="match status" value="1"/>
</dbReference>
<feature type="transmembrane region" description="Helical" evidence="3">
    <location>
        <begin position="205"/>
        <end position="229"/>
    </location>
</feature>
<feature type="transmembrane region" description="Helical" evidence="3">
    <location>
        <begin position="103"/>
        <end position="125"/>
    </location>
</feature>
<dbReference type="CDD" id="cd00093">
    <property type="entry name" value="HTH_XRE"/>
    <property type="match status" value="1"/>
</dbReference>
<evidence type="ECO:0000313" key="6">
    <source>
        <dbReference type="Proteomes" id="UP000824102"/>
    </source>
</evidence>
<feature type="domain" description="HTH cro/C1-type" evidence="4">
    <location>
        <begin position="11"/>
        <end position="65"/>
    </location>
</feature>
<evidence type="ECO:0000313" key="5">
    <source>
        <dbReference type="EMBL" id="HIZ72327.1"/>
    </source>
</evidence>
<name>A0A9D2G503_9FIRM</name>
<proteinExistence type="predicted"/>
<evidence type="ECO:0000256" key="3">
    <source>
        <dbReference type="SAM" id="Phobius"/>
    </source>
</evidence>
<organism evidence="5 6">
    <name type="scientific">Candidatus Gallimonas intestinavium</name>
    <dbReference type="NCBI Taxonomy" id="2838603"/>
    <lineage>
        <taxon>Bacteria</taxon>
        <taxon>Bacillati</taxon>
        <taxon>Bacillota</taxon>
        <taxon>Clostridia</taxon>
        <taxon>Candidatus Gallimonas</taxon>
    </lineage>
</organism>
<keyword evidence="3" id="KW-1133">Transmembrane helix</keyword>
<protein>
    <submittedName>
        <fullName evidence="5">Helix-turn-helix domain-containing protein</fullName>
    </submittedName>
</protein>
<dbReference type="Pfam" id="PF01381">
    <property type="entry name" value="HTH_3"/>
    <property type="match status" value="1"/>
</dbReference>
<feature type="transmembrane region" description="Helical" evidence="3">
    <location>
        <begin position="420"/>
        <end position="443"/>
    </location>
</feature>
<feature type="region of interest" description="Disordered" evidence="2">
    <location>
        <begin position="68"/>
        <end position="91"/>
    </location>
</feature>
<dbReference type="SUPFAM" id="SSF47413">
    <property type="entry name" value="lambda repressor-like DNA-binding domains"/>
    <property type="match status" value="1"/>
</dbReference>
<dbReference type="GO" id="GO:0003677">
    <property type="term" value="F:DNA binding"/>
    <property type="evidence" value="ECO:0007669"/>
    <property type="project" value="UniProtKB-KW"/>
</dbReference>
<keyword evidence="3" id="KW-0472">Membrane</keyword>
<accession>A0A9D2G503</accession>
<feature type="transmembrane region" description="Helical" evidence="3">
    <location>
        <begin position="131"/>
        <end position="152"/>
    </location>
</feature>
<dbReference type="EMBL" id="DXBB01000036">
    <property type="protein sequence ID" value="HIZ72327.1"/>
    <property type="molecule type" value="Genomic_DNA"/>
</dbReference>
<dbReference type="PROSITE" id="PS50943">
    <property type="entry name" value="HTH_CROC1"/>
    <property type="match status" value="1"/>
</dbReference>
<feature type="transmembrane region" description="Helical" evidence="3">
    <location>
        <begin position="180"/>
        <end position="199"/>
    </location>
</feature>
<dbReference type="AlphaFoldDB" id="A0A9D2G503"/>
<evidence type="ECO:0000259" key="4">
    <source>
        <dbReference type="PROSITE" id="PS50943"/>
    </source>
</evidence>
<dbReference type="Proteomes" id="UP000824102">
    <property type="component" value="Unassembled WGS sequence"/>
</dbReference>
<keyword evidence="1" id="KW-0238">DNA-binding</keyword>
<sequence length="448" mass="48841">MTSERNIGTFLARLRREKDWTQQEAADRLGISNRTLSSWENGRRYPDILMLPALAKLYGVTTDELLEGHRATEEPPEEPAPAAPDGRARRERRTRAALEVKECVLAVLFAAGLGLMFLGGSLSGWLTRLTVAGLALFIPGALLVLITAALTVPLGRLAEADCTAEEAPALRRCVRKYGRIECAALFVYAVLLAVVSAQVSMRHGVLLPAQLALMGIALLLALTGCLLSARGAKRDALKEGEAACVRYRERRALSVRLFSVVGAVALVAAAAIILFTHWQPRTEEVLLRAKTRTELTRAMESVELTENDLLVQRGELEAGVIYLDLAGLDGDRDWAAPHILAYLRGDRAVIMHQESGIVLAYADEVDGIYNVRCTTLHRHDDAADEGRSEGILPVEWGEAIVEKGGSFALVRYRIHDCQTLVTVLGIALLLLDTAATAVIWPLAMRRSG</sequence>
<dbReference type="InterPro" id="IPR010982">
    <property type="entry name" value="Lambda_DNA-bd_dom_sf"/>
</dbReference>